<feature type="domain" description="AB hydrolase-1" evidence="1">
    <location>
        <begin position="48"/>
        <end position="126"/>
    </location>
</feature>
<evidence type="ECO:0000259" key="1">
    <source>
        <dbReference type="Pfam" id="PF00561"/>
    </source>
</evidence>
<dbReference type="SUPFAM" id="SSF53474">
    <property type="entry name" value="alpha/beta-Hydrolases"/>
    <property type="match status" value="1"/>
</dbReference>
<dbReference type="GO" id="GO:0004301">
    <property type="term" value="F:epoxide hydrolase activity"/>
    <property type="evidence" value="ECO:0007669"/>
    <property type="project" value="TreeGrafter"/>
</dbReference>
<comment type="caution">
    <text evidence="2">The sequence shown here is derived from an EMBL/GenBank/DDBJ whole genome shotgun (WGS) entry which is preliminary data.</text>
</comment>
<dbReference type="InterPro" id="IPR051340">
    <property type="entry name" value="Haloalkane_dehalogenase"/>
</dbReference>
<name>X1CLG9_9ZZZZ</name>
<sequence>MKSLRTPEERFSNLPNFPYKPQYIENLRDYEDLRLHYIDEGPRDSEVVFLCLHGEPTWSYLYRKMIPVFLEAGHRIVAPDFFGFGRSDKPVEDDVYTFNFHRNTILSFIKHLDLHNITLVCQDWGG</sequence>
<dbReference type="EMBL" id="BART01027763">
    <property type="protein sequence ID" value="GAG97008.1"/>
    <property type="molecule type" value="Genomic_DNA"/>
</dbReference>
<dbReference type="Pfam" id="PF00561">
    <property type="entry name" value="Abhydrolase_1"/>
    <property type="match status" value="1"/>
</dbReference>
<dbReference type="Gene3D" id="3.40.50.1820">
    <property type="entry name" value="alpha/beta hydrolase"/>
    <property type="match status" value="1"/>
</dbReference>
<dbReference type="PANTHER" id="PTHR42977">
    <property type="entry name" value="HYDROLASE-RELATED"/>
    <property type="match status" value="1"/>
</dbReference>
<organism evidence="2">
    <name type="scientific">marine sediment metagenome</name>
    <dbReference type="NCBI Taxonomy" id="412755"/>
    <lineage>
        <taxon>unclassified sequences</taxon>
        <taxon>metagenomes</taxon>
        <taxon>ecological metagenomes</taxon>
    </lineage>
</organism>
<reference evidence="2" key="1">
    <citation type="journal article" date="2014" name="Front. Microbiol.">
        <title>High frequency of phylogenetically diverse reductive dehalogenase-homologous genes in deep subseafloor sedimentary metagenomes.</title>
        <authorList>
            <person name="Kawai M."/>
            <person name="Futagami T."/>
            <person name="Toyoda A."/>
            <person name="Takaki Y."/>
            <person name="Nishi S."/>
            <person name="Hori S."/>
            <person name="Arai W."/>
            <person name="Tsubouchi T."/>
            <person name="Morono Y."/>
            <person name="Uchiyama I."/>
            <person name="Ito T."/>
            <person name="Fujiyama A."/>
            <person name="Inagaki F."/>
            <person name="Takami H."/>
        </authorList>
    </citation>
    <scope>NUCLEOTIDE SEQUENCE</scope>
    <source>
        <strain evidence="2">Expedition CK06-06</strain>
    </source>
</reference>
<gene>
    <name evidence="2" type="ORF">S01H4_49135</name>
</gene>
<accession>X1CLG9</accession>
<feature type="non-terminal residue" evidence="2">
    <location>
        <position position="126"/>
    </location>
</feature>
<dbReference type="InterPro" id="IPR000073">
    <property type="entry name" value="AB_hydrolase_1"/>
</dbReference>
<dbReference type="PANTHER" id="PTHR42977:SF1">
    <property type="entry name" value="BLR6576 PROTEIN"/>
    <property type="match status" value="1"/>
</dbReference>
<proteinExistence type="predicted"/>
<dbReference type="InterPro" id="IPR000639">
    <property type="entry name" value="Epox_hydrolase-like"/>
</dbReference>
<dbReference type="PRINTS" id="PR00412">
    <property type="entry name" value="EPOXHYDRLASE"/>
</dbReference>
<dbReference type="AlphaFoldDB" id="X1CLG9"/>
<dbReference type="InterPro" id="IPR029058">
    <property type="entry name" value="AB_hydrolase_fold"/>
</dbReference>
<protein>
    <recommendedName>
        <fullName evidence="1">AB hydrolase-1 domain-containing protein</fullName>
    </recommendedName>
</protein>
<evidence type="ECO:0000313" key="2">
    <source>
        <dbReference type="EMBL" id="GAG97008.1"/>
    </source>
</evidence>